<evidence type="ECO:0000313" key="3">
    <source>
        <dbReference type="EMBL" id="GHG26014.1"/>
    </source>
</evidence>
<dbReference type="RefSeq" id="WP_150233829.1">
    <property type="nucleotide sequence ID" value="NZ_BNBE01000004.1"/>
</dbReference>
<reference evidence="3" key="2">
    <citation type="submission" date="2020-09" db="EMBL/GenBank/DDBJ databases">
        <authorList>
            <person name="Sun Q."/>
            <person name="Ohkuma M."/>
        </authorList>
    </citation>
    <scope>NUCLEOTIDE SEQUENCE</scope>
    <source>
        <strain evidence="3">JCM 4122</strain>
    </source>
</reference>
<keyword evidence="1" id="KW-0378">Hydrolase</keyword>
<dbReference type="Gene3D" id="3.10.129.10">
    <property type="entry name" value="Hotdog Thioesterase"/>
    <property type="match status" value="1"/>
</dbReference>
<organism evidence="3 4">
    <name type="scientific">Streptomyces filamentosus</name>
    <name type="common">Streptomyces roseosporus</name>
    <dbReference type="NCBI Taxonomy" id="67294"/>
    <lineage>
        <taxon>Bacteria</taxon>
        <taxon>Bacillati</taxon>
        <taxon>Actinomycetota</taxon>
        <taxon>Actinomycetes</taxon>
        <taxon>Kitasatosporales</taxon>
        <taxon>Streptomycetaceae</taxon>
        <taxon>Streptomyces</taxon>
    </lineage>
</organism>
<comment type="caution">
    <text evidence="3">The sequence shown here is derived from an EMBL/GenBank/DDBJ whole genome shotgun (WGS) entry which is preliminary data.</text>
</comment>
<dbReference type="GO" id="GO:0005829">
    <property type="term" value="C:cytosol"/>
    <property type="evidence" value="ECO:0007669"/>
    <property type="project" value="TreeGrafter"/>
</dbReference>
<dbReference type="InterPro" id="IPR006683">
    <property type="entry name" value="Thioestr_dom"/>
</dbReference>
<dbReference type="SUPFAM" id="SSF54637">
    <property type="entry name" value="Thioesterase/thiol ester dehydrase-isomerase"/>
    <property type="match status" value="1"/>
</dbReference>
<evidence type="ECO:0000313" key="4">
    <source>
        <dbReference type="Proteomes" id="UP000632849"/>
    </source>
</evidence>
<dbReference type="GeneID" id="95662378"/>
<keyword evidence="4" id="KW-1185">Reference proteome</keyword>
<name>A0A919BX29_STRFL</name>
<dbReference type="InterPro" id="IPR003736">
    <property type="entry name" value="PAAI_dom"/>
</dbReference>
<evidence type="ECO:0000259" key="2">
    <source>
        <dbReference type="Pfam" id="PF03061"/>
    </source>
</evidence>
<dbReference type="GO" id="GO:0061522">
    <property type="term" value="F:1,4-dihydroxy-2-naphthoyl-CoA thioesterase activity"/>
    <property type="evidence" value="ECO:0007669"/>
    <property type="project" value="TreeGrafter"/>
</dbReference>
<protein>
    <submittedName>
        <fullName evidence="3">Aromatic compound degradation protein PaaI</fullName>
    </submittedName>
</protein>
<dbReference type="Pfam" id="PF03061">
    <property type="entry name" value="4HBT"/>
    <property type="match status" value="1"/>
</dbReference>
<reference evidence="3" key="1">
    <citation type="journal article" date="2014" name="Int. J. Syst. Evol. Microbiol.">
        <title>Complete genome sequence of Corynebacterium casei LMG S-19264T (=DSM 44701T), isolated from a smear-ripened cheese.</title>
        <authorList>
            <consortium name="US DOE Joint Genome Institute (JGI-PGF)"/>
            <person name="Walter F."/>
            <person name="Albersmeier A."/>
            <person name="Kalinowski J."/>
            <person name="Ruckert C."/>
        </authorList>
    </citation>
    <scope>NUCLEOTIDE SEQUENCE</scope>
    <source>
        <strain evidence="3">JCM 4122</strain>
    </source>
</reference>
<sequence length="172" mass="18078">MGRSRTIEWEDAGATARAAASMAGLDFLREMIAGRLPGPPIAALLGFSLEEAEHGRAVFALEPGEEHYNPIGSVHGGVYATLLDSAAGCAVHTTLPRGTAYTSLDLQTRFLRPITTDTGKVRAVGTVLSQGRRTALAEAGLYDAEDRLLAHATSTCMIFPVPGRETGDGARA</sequence>
<dbReference type="InterPro" id="IPR029069">
    <property type="entry name" value="HotDog_dom_sf"/>
</dbReference>
<gene>
    <name evidence="3" type="ORF">GCM10017667_72820</name>
</gene>
<dbReference type="AlphaFoldDB" id="A0A919BX29"/>
<dbReference type="NCBIfam" id="TIGR00369">
    <property type="entry name" value="unchar_dom_1"/>
    <property type="match status" value="1"/>
</dbReference>
<feature type="domain" description="Thioesterase" evidence="2">
    <location>
        <begin position="72"/>
        <end position="149"/>
    </location>
</feature>
<dbReference type="CDD" id="cd03443">
    <property type="entry name" value="PaaI_thioesterase"/>
    <property type="match status" value="1"/>
</dbReference>
<dbReference type="PANTHER" id="PTHR43240">
    <property type="entry name" value="1,4-DIHYDROXY-2-NAPHTHOYL-COA THIOESTERASE 1"/>
    <property type="match status" value="1"/>
</dbReference>
<proteinExistence type="predicted"/>
<dbReference type="EMBL" id="BNBE01000004">
    <property type="protein sequence ID" value="GHG26014.1"/>
    <property type="molecule type" value="Genomic_DNA"/>
</dbReference>
<dbReference type="PANTHER" id="PTHR43240:SF1">
    <property type="entry name" value="BLR5584 PROTEIN"/>
    <property type="match status" value="1"/>
</dbReference>
<evidence type="ECO:0000256" key="1">
    <source>
        <dbReference type="ARBA" id="ARBA00022801"/>
    </source>
</evidence>
<accession>A0A919BX29</accession>
<dbReference type="Proteomes" id="UP000632849">
    <property type="component" value="Unassembled WGS sequence"/>
</dbReference>